<keyword evidence="5" id="KW-1185">Reference proteome</keyword>
<accession>A0A6L6XTH2</accession>
<organism evidence="4 5">
    <name type="scientific">Nocardioides agri</name>
    <dbReference type="NCBI Taxonomy" id="2682843"/>
    <lineage>
        <taxon>Bacteria</taxon>
        <taxon>Bacillati</taxon>
        <taxon>Actinomycetota</taxon>
        <taxon>Actinomycetes</taxon>
        <taxon>Propionibacteriales</taxon>
        <taxon>Nocardioidaceae</taxon>
        <taxon>Nocardioides</taxon>
    </lineage>
</organism>
<gene>
    <name evidence="4" type="ORF">GON03_12200</name>
</gene>
<protein>
    <submittedName>
        <fullName evidence="4">DUF881 domain-containing protein</fullName>
    </submittedName>
</protein>
<feature type="coiled-coil region" evidence="2">
    <location>
        <begin position="65"/>
        <end position="99"/>
    </location>
</feature>
<feature type="region of interest" description="Disordered" evidence="3">
    <location>
        <begin position="1"/>
        <end position="31"/>
    </location>
</feature>
<reference evidence="4 5" key="1">
    <citation type="submission" date="2019-12" db="EMBL/GenBank/DDBJ databases">
        <authorList>
            <person name="Huq M.A."/>
        </authorList>
    </citation>
    <scope>NUCLEOTIDE SEQUENCE [LARGE SCALE GENOMIC DNA]</scope>
    <source>
        <strain evidence="4 5">MAH-18</strain>
    </source>
</reference>
<dbReference type="EMBL" id="WSEK01000004">
    <property type="protein sequence ID" value="MVQ49947.1"/>
    <property type="molecule type" value="Genomic_DNA"/>
</dbReference>
<dbReference type="Pfam" id="PF05949">
    <property type="entry name" value="DUF881"/>
    <property type="match status" value="1"/>
</dbReference>
<evidence type="ECO:0000313" key="5">
    <source>
        <dbReference type="Proteomes" id="UP000473525"/>
    </source>
</evidence>
<dbReference type="GO" id="GO:0005886">
    <property type="term" value="C:plasma membrane"/>
    <property type="evidence" value="ECO:0007669"/>
    <property type="project" value="TreeGrafter"/>
</dbReference>
<sequence length="269" mass="28448">MGVSGGSHARPSGSAGAEEPPRPRRTPAGRRRWRVGTPLVVLACGALFVVSAVNSDGTELRPGRYTDLASLVEDQADAYAELEDEVAALDREVTALSKGVADTRVNRFQKRIEELKDPAGLVERRGPGVTITLSDAPEDVINSATGDLNPLLVHQQDIQAVVNALWKGGATAVTVQGQRVVSTTGIKCEGNAVQLQGVPYPQPYVISAVGDQADLLDAVDGDDYLAGYREDADDPDIAVGWDLELENVVVAPAYAGLQDFSYATPLATD</sequence>
<dbReference type="Proteomes" id="UP000473525">
    <property type="component" value="Unassembled WGS sequence"/>
</dbReference>
<name>A0A6L6XTH2_9ACTN</name>
<evidence type="ECO:0000256" key="2">
    <source>
        <dbReference type="SAM" id="Coils"/>
    </source>
</evidence>
<comment type="similarity">
    <text evidence="1">Belongs to the UPF0749 family.</text>
</comment>
<dbReference type="PANTHER" id="PTHR37313:SF4">
    <property type="entry name" value="CONSERVED MEMBRANE PROTEIN-RELATED"/>
    <property type="match status" value="1"/>
</dbReference>
<dbReference type="InterPro" id="IPR010273">
    <property type="entry name" value="DUF881"/>
</dbReference>
<evidence type="ECO:0000256" key="1">
    <source>
        <dbReference type="ARBA" id="ARBA00009108"/>
    </source>
</evidence>
<evidence type="ECO:0000313" key="4">
    <source>
        <dbReference type="EMBL" id="MVQ49947.1"/>
    </source>
</evidence>
<keyword evidence="2" id="KW-0175">Coiled coil</keyword>
<dbReference type="PANTHER" id="PTHR37313">
    <property type="entry name" value="UPF0749 PROTEIN RV1825"/>
    <property type="match status" value="1"/>
</dbReference>
<evidence type="ECO:0000256" key="3">
    <source>
        <dbReference type="SAM" id="MobiDB-lite"/>
    </source>
</evidence>
<comment type="caution">
    <text evidence="4">The sequence shown here is derived from an EMBL/GenBank/DDBJ whole genome shotgun (WGS) entry which is preliminary data.</text>
</comment>
<dbReference type="AlphaFoldDB" id="A0A6L6XTH2"/>
<proteinExistence type="inferred from homology"/>
<dbReference type="Gene3D" id="3.30.70.1880">
    <property type="entry name" value="Protein of unknown function DUF881"/>
    <property type="match status" value="1"/>
</dbReference>